<keyword evidence="3" id="KW-1185">Reference proteome</keyword>
<proteinExistence type="predicted"/>
<reference evidence="2" key="1">
    <citation type="journal article" date="2017" name="Nature">
        <title>The sunflower genome provides insights into oil metabolism, flowering and Asterid evolution.</title>
        <authorList>
            <person name="Badouin H."/>
            <person name="Gouzy J."/>
            <person name="Grassa C.J."/>
            <person name="Murat F."/>
            <person name="Staton S.E."/>
            <person name="Cottret L."/>
            <person name="Lelandais-Briere C."/>
            <person name="Owens G.L."/>
            <person name="Carrere S."/>
            <person name="Mayjonade B."/>
            <person name="Legrand L."/>
            <person name="Gill N."/>
            <person name="Kane N.C."/>
            <person name="Bowers J.E."/>
            <person name="Hubner S."/>
            <person name="Bellec A."/>
            <person name="Berard A."/>
            <person name="Berges H."/>
            <person name="Blanchet N."/>
            <person name="Boniface M.C."/>
            <person name="Brunel D."/>
            <person name="Catrice O."/>
            <person name="Chaidir N."/>
            <person name="Claudel C."/>
            <person name="Donnadieu C."/>
            <person name="Faraut T."/>
            <person name="Fievet G."/>
            <person name="Helmstetter N."/>
            <person name="King M."/>
            <person name="Knapp S.J."/>
            <person name="Lai Z."/>
            <person name="Le Paslier M.C."/>
            <person name="Lippi Y."/>
            <person name="Lorenzon L."/>
            <person name="Mandel J.R."/>
            <person name="Marage G."/>
            <person name="Marchand G."/>
            <person name="Marquand E."/>
            <person name="Bret-Mestries E."/>
            <person name="Morien E."/>
            <person name="Nambeesan S."/>
            <person name="Nguyen T."/>
            <person name="Pegot-Espagnet P."/>
            <person name="Pouilly N."/>
            <person name="Raftis F."/>
            <person name="Sallet E."/>
            <person name="Schiex T."/>
            <person name="Thomas J."/>
            <person name="Vandecasteele C."/>
            <person name="Vares D."/>
            <person name="Vear F."/>
            <person name="Vautrin S."/>
            <person name="Crespi M."/>
            <person name="Mangin B."/>
            <person name="Burke J.M."/>
            <person name="Salse J."/>
            <person name="Munos S."/>
            <person name="Vincourt P."/>
            <person name="Rieseberg L.H."/>
            <person name="Langlade N.B."/>
        </authorList>
    </citation>
    <scope>NUCLEOTIDE SEQUENCE</scope>
    <source>
        <tissue evidence="2">Leaves</tissue>
    </source>
</reference>
<feature type="chain" id="PRO_5039936765" evidence="1">
    <location>
        <begin position="21"/>
        <end position="99"/>
    </location>
</feature>
<evidence type="ECO:0000256" key="1">
    <source>
        <dbReference type="SAM" id="SignalP"/>
    </source>
</evidence>
<keyword evidence="1" id="KW-0732">Signal</keyword>
<name>A0A9K3NU37_HELAN</name>
<feature type="signal peptide" evidence="1">
    <location>
        <begin position="1"/>
        <end position="20"/>
    </location>
</feature>
<organism evidence="2 3">
    <name type="scientific">Helianthus annuus</name>
    <name type="common">Common sunflower</name>
    <dbReference type="NCBI Taxonomy" id="4232"/>
    <lineage>
        <taxon>Eukaryota</taxon>
        <taxon>Viridiplantae</taxon>
        <taxon>Streptophyta</taxon>
        <taxon>Embryophyta</taxon>
        <taxon>Tracheophyta</taxon>
        <taxon>Spermatophyta</taxon>
        <taxon>Magnoliopsida</taxon>
        <taxon>eudicotyledons</taxon>
        <taxon>Gunneridae</taxon>
        <taxon>Pentapetalae</taxon>
        <taxon>asterids</taxon>
        <taxon>campanulids</taxon>
        <taxon>Asterales</taxon>
        <taxon>Asteraceae</taxon>
        <taxon>Asteroideae</taxon>
        <taxon>Heliantheae alliance</taxon>
        <taxon>Heliantheae</taxon>
        <taxon>Helianthus</taxon>
    </lineage>
</organism>
<evidence type="ECO:0000313" key="2">
    <source>
        <dbReference type="EMBL" id="KAF5811433.1"/>
    </source>
</evidence>
<comment type="caution">
    <text evidence="2">The sequence shown here is derived from an EMBL/GenBank/DDBJ whole genome shotgun (WGS) entry which is preliminary data.</text>
</comment>
<reference evidence="2" key="2">
    <citation type="submission" date="2020-06" db="EMBL/GenBank/DDBJ databases">
        <title>Helianthus annuus Genome sequencing and assembly Release 2.</title>
        <authorList>
            <person name="Gouzy J."/>
            <person name="Langlade N."/>
            <person name="Munos S."/>
        </authorList>
    </citation>
    <scope>NUCLEOTIDE SEQUENCE</scope>
    <source>
        <tissue evidence="2">Leaves</tissue>
    </source>
</reference>
<dbReference type="AlphaFoldDB" id="A0A9K3NU37"/>
<gene>
    <name evidence="2" type="ORF">HanXRQr2_Chr04g0181301</name>
</gene>
<dbReference type="Gramene" id="mRNA:HanXRQr2_Chr04g0181301">
    <property type="protein sequence ID" value="mRNA:HanXRQr2_Chr04g0181301"/>
    <property type="gene ID" value="HanXRQr2_Chr04g0181301"/>
</dbReference>
<dbReference type="EMBL" id="MNCJ02000319">
    <property type="protein sequence ID" value="KAF5811433.1"/>
    <property type="molecule type" value="Genomic_DNA"/>
</dbReference>
<protein>
    <submittedName>
        <fullName evidence="2">Uncharacterized protein</fullName>
    </submittedName>
</protein>
<evidence type="ECO:0000313" key="3">
    <source>
        <dbReference type="Proteomes" id="UP000215914"/>
    </source>
</evidence>
<accession>A0A9K3NU37</accession>
<sequence>MWTHVFKPFLFLSFCPTTNTITPKKTLAPPLPRPVVAALFSFFLFAAETLPPLPSSSPATPPPLIQLVLFVVLTTKIGCVLGDVNGLQIKILEDGMIEG</sequence>
<dbReference type="Proteomes" id="UP000215914">
    <property type="component" value="Unassembled WGS sequence"/>
</dbReference>